<dbReference type="GO" id="GO:0030544">
    <property type="term" value="F:Hsp70 protein binding"/>
    <property type="evidence" value="ECO:0007669"/>
    <property type="project" value="TreeGrafter"/>
</dbReference>
<dbReference type="NCBIfam" id="NF047352">
    <property type="entry name" value="P_loop_sacsin"/>
    <property type="match status" value="1"/>
</dbReference>
<dbReference type="InterPro" id="IPR011333">
    <property type="entry name" value="SKP1/BTB/POZ_sf"/>
</dbReference>
<dbReference type="EMBL" id="JAAAIP010001216">
    <property type="protein sequence ID" value="KAG0309198.1"/>
    <property type="molecule type" value="Genomic_DNA"/>
</dbReference>
<proteinExistence type="predicted"/>
<dbReference type="Pfam" id="PF00651">
    <property type="entry name" value="BTB"/>
    <property type="match status" value="1"/>
</dbReference>
<dbReference type="InterPro" id="IPR052972">
    <property type="entry name" value="Sacsin_chaperone_reg"/>
</dbReference>
<evidence type="ECO:0000259" key="1">
    <source>
        <dbReference type="PROSITE" id="PS50097"/>
    </source>
</evidence>
<dbReference type="CDD" id="cd18186">
    <property type="entry name" value="BTB_POZ_ZBTB_KLHL-like"/>
    <property type="match status" value="1"/>
</dbReference>
<dbReference type="Gene3D" id="3.30.710.10">
    <property type="entry name" value="Potassium Channel Kv1.1, Chain A"/>
    <property type="match status" value="1"/>
</dbReference>
<dbReference type="Pfam" id="PF25794">
    <property type="entry name" value="SACS"/>
    <property type="match status" value="1"/>
</dbReference>
<evidence type="ECO:0000313" key="3">
    <source>
        <dbReference type="Proteomes" id="UP000738325"/>
    </source>
</evidence>
<accession>A0A9P6QZJ8</accession>
<organism evidence="2 3">
    <name type="scientific">Dissophora globulifera</name>
    <dbReference type="NCBI Taxonomy" id="979702"/>
    <lineage>
        <taxon>Eukaryota</taxon>
        <taxon>Fungi</taxon>
        <taxon>Fungi incertae sedis</taxon>
        <taxon>Mucoromycota</taxon>
        <taxon>Mortierellomycotina</taxon>
        <taxon>Mortierellomycetes</taxon>
        <taxon>Mortierellales</taxon>
        <taxon>Mortierellaceae</taxon>
        <taxon>Dissophora</taxon>
    </lineage>
</organism>
<dbReference type="InterPro" id="IPR058210">
    <property type="entry name" value="SACS/Nov_dom"/>
</dbReference>
<dbReference type="InterPro" id="IPR036890">
    <property type="entry name" value="HATPase_C_sf"/>
</dbReference>
<dbReference type="SUPFAM" id="SSF54695">
    <property type="entry name" value="POZ domain"/>
    <property type="match status" value="1"/>
</dbReference>
<dbReference type="PROSITE" id="PS50097">
    <property type="entry name" value="BTB"/>
    <property type="match status" value="1"/>
</dbReference>
<feature type="domain" description="BTB" evidence="1">
    <location>
        <begin position="1284"/>
        <end position="1363"/>
    </location>
</feature>
<keyword evidence="3" id="KW-1185">Reference proteome</keyword>
<comment type="caution">
    <text evidence="2">The sequence shown here is derived from an EMBL/GenBank/DDBJ whole genome shotgun (WGS) entry which is preliminary data.</text>
</comment>
<name>A0A9P6QZJ8_9FUNG</name>
<protein>
    <recommendedName>
        <fullName evidence="1">BTB domain-containing protein</fullName>
    </recommendedName>
</protein>
<dbReference type="PANTHER" id="PTHR15600">
    <property type="entry name" value="SACSIN"/>
    <property type="match status" value="1"/>
</dbReference>
<dbReference type="SUPFAM" id="SSF55874">
    <property type="entry name" value="ATPase domain of HSP90 chaperone/DNA topoisomerase II/histidine kinase"/>
    <property type="match status" value="1"/>
</dbReference>
<sequence length="1509" mass="171976">MYSTRCWHDQRDSTFVAWEQQEDIVDRIKGILNDYDPSNIFTEFLQNAADAGATKCKFMLDTRSFGTDKVLSKEMAAWQGPALVIYNDAELTENDFYALSRLGVGSKRDDSSKIGRHGLGFNSVYHFTDVPSVVSGSYIGFFDPRLKYLPPMRTERGLIPQGGQRCEFLKLKGDALADQLAPYKGIFGCDMESHFPGTIFRLPLRTLDSISKLHDANSSWLGGTWQLSHIQDMMRKWVEESEVAMLFLDNLRAIELSDNDKLDMRTTKMPVSGPFEQKLHSSEGSDASSQIVQVRLAGDGFGAGSQRKWLVRSERSFPPDTPQFVKGLADKNHWSPHHGIAVPLALKPKELDEFRGRIFTHLPTMIATEVPFHIHGLFALTSNRKSLAGGSDEQDYKFIWNRFLLSECLPMTAIRAFETFLKWQFRDPVHDGPKSMDIGRATQTYFRYWPVKGRSDIGHLSRFIEAFMRAAHTSAVFPCRFSSKKPEVEGMEGQEIVFTGNIVPPEDLLMVIRGSLQIAGYNLCDCPVAVQRRIEDEWKRVPQLPFQQINDDHVRGLIRDDPMFIPNKVKTFEGKGWILEYTLKALLDPKSKPTVPIAGLSLLPLENGEWKPLQSSPVYYTARDEIRELIKGENVLVDETLFKNIKSEVKPGEQKIIQFREQILQRLIKDSVFGVMELPPAVFSSTACFEYPGGIPDEYRGRFWRLLEKHKNLDDFGELQLLKDLSGNMHPLKYCEGLEISHMESGLRRRVERLSAVMSDMEFIIYNAVDNSKHPYLNEKAPKCSASLLAKYIARRCSILSETRVFTQDEAAALREIIAMAISDGNSELAPLGKLKIWPSWGTVINVNKGPPLIAANGSYYMERQYDLTSLSAFPDIIQSPYCEHFLTMGARPLTLVQALETRVMPKFWNKTLTCTGATRAAYLDILRHLMRNAAFVGKRADRGAKQLLQSGRIILTRDNTFKTSRELFDPLDPLLSVVFADESARFPAQIVWDTVVQKKHLFAFRSHNDSTVISECANHILDLTKGFTSLTSYEVRRRASYFVQHVYLTVPDSSINWMDPKWEIVPSQVAQTSPHSDLVPEVGEYMSFAELVDPQHLDVVWTQCAFFSDQLRPSLMFKARFPKVGVPPIESIVCHLSALVKDLAPLWTSEEQQLHLKMSLLKVYRELDDFVTQNETNKDRLNVLLKTHLQVPYIMNGQAEDPSKRESWLWPSQLMLDIENDIQQQKVVHKQMEGFRNFLVAAGVSQMQRVMGSVTVPEGRRKGDIEDRLTNCFESQDRHSGFMDVRFKFSNGKQILAHKFMLVHANEYFARRFTGAWAAYTVREPSDPGIEVIDLSSFQDETYEAFWGLLYYFYTDQLIHSNGPALPNDVKVQEVGSNGNKGDDDLRDRVQYLMELQHLSDQYETSRLKSLIAAEIVLGEKVVHGNVFNVLAHAALNQCKDTQGHCEEYVRKNASSVRNYVDYELQLRKRSLEDLADSKDKGAQRAELKKDIEELEGHLQDFKSLFKS</sequence>
<dbReference type="OrthoDB" id="1262810at2759"/>
<reference evidence="2" key="1">
    <citation type="journal article" date="2020" name="Fungal Divers.">
        <title>Resolving the Mortierellaceae phylogeny through synthesis of multi-gene phylogenetics and phylogenomics.</title>
        <authorList>
            <person name="Vandepol N."/>
            <person name="Liber J."/>
            <person name="Desiro A."/>
            <person name="Na H."/>
            <person name="Kennedy M."/>
            <person name="Barry K."/>
            <person name="Grigoriev I.V."/>
            <person name="Miller A.N."/>
            <person name="O'Donnell K."/>
            <person name="Stajich J.E."/>
            <person name="Bonito G."/>
        </authorList>
    </citation>
    <scope>NUCLEOTIDE SEQUENCE</scope>
    <source>
        <strain evidence="2">REB-010B</strain>
    </source>
</reference>
<dbReference type="InterPro" id="IPR000210">
    <property type="entry name" value="BTB/POZ_dom"/>
</dbReference>
<gene>
    <name evidence="2" type="ORF">BGZ99_000952</name>
</gene>
<dbReference type="Proteomes" id="UP000738325">
    <property type="component" value="Unassembled WGS sequence"/>
</dbReference>
<evidence type="ECO:0000313" key="2">
    <source>
        <dbReference type="EMBL" id="KAG0309198.1"/>
    </source>
</evidence>
<dbReference type="SMART" id="SM00225">
    <property type="entry name" value="BTB"/>
    <property type="match status" value="1"/>
</dbReference>
<dbReference type="PANTHER" id="PTHR15600:SF42">
    <property type="entry name" value="SACSIN"/>
    <property type="match status" value="1"/>
</dbReference>